<evidence type="ECO:0000313" key="1">
    <source>
        <dbReference type="EMBL" id="OXA41682.1"/>
    </source>
</evidence>
<accession>A0A226D813</accession>
<proteinExistence type="predicted"/>
<name>A0A226D813_FOLCA</name>
<organism evidence="1 2">
    <name type="scientific">Folsomia candida</name>
    <name type="common">Springtail</name>
    <dbReference type="NCBI Taxonomy" id="158441"/>
    <lineage>
        <taxon>Eukaryota</taxon>
        <taxon>Metazoa</taxon>
        <taxon>Ecdysozoa</taxon>
        <taxon>Arthropoda</taxon>
        <taxon>Hexapoda</taxon>
        <taxon>Collembola</taxon>
        <taxon>Entomobryomorpha</taxon>
        <taxon>Isotomoidea</taxon>
        <taxon>Isotomidae</taxon>
        <taxon>Proisotominae</taxon>
        <taxon>Folsomia</taxon>
    </lineage>
</organism>
<reference evidence="1 2" key="1">
    <citation type="submission" date="2015-12" db="EMBL/GenBank/DDBJ databases">
        <title>The genome of Folsomia candida.</title>
        <authorList>
            <person name="Faddeeva A."/>
            <person name="Derks M.F."/>
            <person name="Anvar Y."/>
            <person name="Smit S."/>
            <person name="Van Straalen N."/>
            <person name="Roelofs D."/>
        </authorList>
    </citation>
    <scope>NUCLEOTIDE SEQUENCE [LARGE SCALE GENOMIC DNA]</scope>
    <source>
        <strain evidence="1 2">VU population</strain>
        <tissue evidence="1">Whole body</tissue>
    </source>
</reference>
<dbReference type="AlphaFoldDB" id="A0A226D813"/>
<dbReference type="Proteomes" id="UP000198287">
    <property type="component" value="Unassembled WGS sequence"/>
</dbReference>
<evidence type="ECO:0000313" key="2">
    <source>
        <dbReference type="Proteomes" id="UP000198287"/>
    </source>
</evidence>
<sequence length="187" mass="21260">MSRFGLHRDQFAQILSYLTRPASRGRSSNIQGWLTWFLEATHATPSEFEAIAGIMFRNRLGDRTFVGPLPLPLFPRGPNDAVVTWANALIPVEGFRQGIVDFVTYLLRNLSLNSVEHREVLHRMQNQRAEVDPAFRWGADSRRTMKQEVVPVKILMDIESGQLARGGLLTSNNNTLDPVTVNWFIWA</sequence>
<protein>
    <submittedName>
        <fullName evidence="1">Uncharacterized protein</fullName>
    </submittedName>
</protein>
<keyword evidence="2" id="KW-1185">Reference proteome</keyword>
<comment type="caution">
    <text evidence="1">The sequence shown here is derived from an EMBL/GenBank/DDBJ whole genome shotgun (WGS) entry which is preliminary data.</text>
</comment>
<gene>
    <name evidence="1" type="ORF">Fcan01_23362</name>
</gene>
<dbReference type="EMBL" id="LNIX01000028">
    <property type="protein sequence ID" value="OXA41682.1"/>
    <property type="molecule type" value="Genomic_DNA"/>
</dbReference>